<dbReference type="Proteomes" id="UP000237662">
    <property type="component" value="Unassembled WGS sequence"/>
</dbReference>
<proteinExistence type="predicted"/>
<dbReference type="OrthoDB" id="9796999at2"/>
<evidence type="ECO:0000313" key="2">
    <source>
        <dbReference type="EMBL" id="PPK87358.1"/>
    </source>
</evidence>
<dbReference type="EMBL" id="PTJC01000005">
    <property type="protein sequence ID" value="PPK87358.1"/>
    <property type="molecule type" value="Genomic_DNA"/>
</dbReference>
<evidence type="ECO:0000256" key="1">
    <source>
        <dbReference type="SAM" id="MobiDB-lite"/>
    </source>
</evidence>
<organism evidence="2 3">
    <name type="scientific">Neolewinella xylanilytica</name>
    <dbReference type="NCBI Taxonomy" id="1514080"/>
    <lineage>
        <taxon>Bacteria</taxon>
        <taxon>Pseudomonadati</taxon>
        <taxon>Bacteroidota</taxon>
        <taxon>Saprospiria</taxon>
        <taxon>Saprospirales</taxon>
        <taxon>Lewinellaceae</taxon>
        <taxon>Neolewinella</taxon>
    </lineage>
</organism>
<feature type="compositionally biased region" description="Basic and acidic residues" evidence="1">
    <location>
        <begin position="190"/>
        <end position="199"/>
    </location>
</feature>
<gene>
    <name evidence="2" type="ORF">CLV84_0298</name>
</gene>
<sequence length="199" mass="22888">MEENRLEIESTEDLRKWLAAHHATSSSVWLVRYRKHTGDRHVSWSELVDELLCYGWVDSLPRKLDDDRTMIRISPRNPKSNWSGINKEKVERLRREGRMTPAGEALVEAAQNNGCWTFLEDVEQLIVPPDLAAALNATEKAAYYFDRFPDSSKRGILEWIKTAKTETTRQKRIRETAEKAARNVKANQPKGRDAGPAEK</sequence>
<evidence type="ECO:0000313" key="3">
    <source>
        <dbReference type="Proteomes" id="UP000237662"/>
    </source>
</evidence>
<accession>A0A2S6I7A7</accession>
<reference evidence="2 3" key="1">
    <citation type="submission" date="2018-02" db="EMBL/GenBank/DDBJ databases">
        <title>Genomic Encyclopedia of Archaeal and Bacterial Type Strains, Phase II (KMG-II): from individual species to whole genera.</title>
        <authorList>
            <person name="Goeker M."/>
        </authorList>
    </citation>
    <scope>NUCLEOTIDE SEQUENCE [LARGE SCALE GENOMIC DNA]</scope>
    <source>
        <strain evidence="2 3">DSM 29526</strain>
    </source>
</reference>
<dbReference type="AlphaFoldDB" id="A0A2S6I7A7"/>
<protein>
    <submittedName>
        <fullName evidence="2">Uncharacterized protein YdeI (YjbR/CyaY-like superfamily)</fullName>
    </submittedName>
</protein>
<feature type="compositionally biased region" description="Basic and acidic residues" evidence="1">
    <location>
        <begin position="167"/>
        <end position="181"/>
    </location>
</feature>
<dbReference type="RefSeq" id="WP_104417971.1">
    <property type="nucleotide sequence ID" value="NZ_PTJC01000005.1"/>
</dbReference>
<comment type="caution">
    <text evidence="2">The sequence shown here is derived from an EMBL/GenBank/DDBJ whole genome shotgun (WGS) entry which is preliminary data.</text>
</comment>
<dbReference type="Pfam" id="PF13376">
    <property type="entry name" value="OmdA"/>
    <property type="match status" value="1"/>
</dbReference>
<name>A0A2S6I7A7_9BACT</name>
<feature type="region of interest" description="Disordered" evidence="1">
    <location>
        <begin position="167"/>
        <end position="199"/>
    </location>
</feature>
<keyword evidence="3" id="KW-1185">Reference proteome</keyword>